<protein>
    <submittedName>
        <fullName evidence="2">Uncharacterized protein</fullName>
    </submittedName>
</protein>
<name>A0A8S1L3D7_PARPR</name>
<dbReference type="AlphaFoldDB" id="A0A8S1L3D7"/>
<evidence type="ECO:0000313" key="3">
    <source>
        <dbReference type="Proteomes" id="UP000688137"/>
    </source>
</evidence>
<reference evidence="2" key="1">
    <citation type="submission" date="2021-01" db="EMBL/GenBank/DDBJ databases">
        <authorList>
            <consortium name="Genoscope - CEA"/>
            <person name="William W."/>
        </authorList>
    </citation>
    <scope>NUCLEOTIDE SEQUENCE</scope>
</reference>
<comment type="caution">
    <text evidence="2">The sequence shown here is derived from an EMBL/GenBank/DDBJ whole genome shotgun (WGS) entry which is preliminary data.</text>
</comment>
<dbReference type="EMBL" id="CAJJDM010000029">
    <property type="protein sequence ID" value="CAD8060745.1"/>
    <property type="molecule type" value="Genomic_DNA"/>
</dbReference>
<sequence>MGCSLQKSSDHKLASKKCSANENIQTPEKKSNLEVYNPIIGKMVSVPILVPASKSSILKRRSTQMTIGQ</sequence>
<evidence type="ECO:0000313" key="2">
    <source>
        <dbReference type="EMBL" id="CAD8060745.1"/>
    </source>
</evidence>
<keyword evidence="3" id="KW-1185">Reference proteome</keyword>
<evidence type="ECO:0000256" key="1">
    <source>
        <dbReference type="SAM" id="MobiDB-lite"/>
    </source>
</evidence>
<proteinExistence type="predicted"/>
<accession>A0A8S1L3D7</accession>
<dbReference type="OMA" id="MGCCQQK"/>
<organism evidence="2 3">
    <name type="scientific">Paramecium primaurelia</name>
    <dbReference type="NCBI Taxonomy" id="5886"/>
    <lineage>
        <taxon>Eukaryota</taxon>
        <taxon>Sar</taxon>
        <taxon>Alveolata</taxon>
        <taxon>Ciliophora</taxon>
        <taxon>Intramacronucleata</taxon>
        <taxon>Oligohymenophorea</taxon>
        <taxon>Peniculida</taxon>
        <taxon>Parameciidae</taxon>
        <taxon>Paramecium</taxon>
    </lineage>
</organism>
<gene>
    <name evidence="2" type="ORF">PPRIM_AZ9-3.1.T0300291</name>
</gene>
<dbReference type="Proteomes" id="UP000688137">
    <property type="component" value="Unassembled WGS sequence"/>
</dbReference>
<feature type="region of interest" description="Disordered" evidence="1">
    <location>
        <begin position="1"/>
        <end position="25"/>
    </location>
</feature>